<dbReference type="InterPro" id="IPR051541">
    <property type="entry name" value="PTS_SugarTrans_NitroReg"/>
</dbReference>
<sequence length="153" mass="16157">MDDEIDAVLAPELITLREPPTDKGGCIEYLLDRAVDAGRVTDRDEALEAIRSHEAEMGAGVGKGIGLFHAKTDAVDRPTIAFARSSEGVAVETSDGEPATLLFLLLAPTEATDEHLAILSSLSRALMHAEVRTALHEAESAAAARRTLAEAIG</sequence>
<dbReference type="GO" id="GO:0030295">
    <property type="term" value="F:protein kinase activator activity"/>
    <property type="evidence" value="ECO:0007669"/>
    <property type="project" value="TreeGrafter"/>
</dbReference>
<proteinExistence type="predicted"/>
<dbReference type="AlphaFoldDB" id="A0A3R7E1T9"/>
<protein>
    <submittedName>
        <fullName evidence="2">PTS system D-fructose-specific IIA component (F1P-forming) (Frc family)</fullName>
    </submittedName>
</protein>
<dbReference type="EMBL" id="RAPO01000001">
    <property type="protein sequence ID" value="RKD98014.1"/>
    <property type="molecule type" value="Genomic_DNA"/>
</dbReference>
<organism evidence="2 3">
    <name type="scientific">Halopiger aswanensis</name>
    <dbReference type="NCBI Taxonomy" id="148449"/>
    <lineage>
        <taxon>Archaea</taxon>
        <taxon>Methanobacteriati</taxon>
        <taxon>Methanobacteriota</taxon>
        <taxon>Stenosarchaea group</taxon>
        <taxon>Halobacteria</taxon>
        <taxon>Halobacteriales</taxon>
        <taxon>Natrialbaceae</taxon>
        <taxon>Halopiger</taxon>
    </lineage>
</organism>
<evidence type="ECO:0000313" key="2">
    <source>
        <dbReference type="EMBL" id="RKD98014.1"/>
    </source>
</evidence>
<evidence type="ECO:0000313" key="3">
    <source>
        <dbReference type="Proteomes" id="UP000283805"/>
    </source>
</evidence>
<dbReference type="OrthoDB" id="177320at2157"/>
<dbReference type="SUPFAM" id="SSF55804">
    <property type="entry name" value="Phoshotransferase/anion transport protein"/>
    <property type="match status" value="1"/>
</dbReference>
<evidence type="ECO:0000259" key="1">
    <source>
        <dbReference type="PROSITE" id="PS51094"/>
    </source>
</evidence>
<reference evidence="2 3" key="1">
    <citation type="submission" date="2018-09" db="EMBL/GenBank/DDBJ databases">
        <title>Genomic Encyclopedia of Archaeal and Bacterial Type Strains, Phase II (KMG-II): from individual species to whole genera.</title>
        <authorList>
            <person name="Goeker M."/>
        </authorList>
    </citation>
    <scope>NUCLEOTIDE SEQUENCE [LARGE SCALE GENOMIC DNA]</scope>
    <source>
        <strain evidence="2 3">DSM 13151</strain>
    </source>
</reference>
<dbReference type="PANTHER" id="PTHR47738:SF1">
    <property type="entry name" value="NITROGEN REGULATORY PROTEIN"/>
    <property type="match status" value="1"/>
</dbReference>
<feature type="domain" description="PTS EIIA type-2" evidence="1">
    <location>
        <begin position="7"/>
        <end position="151"/>
    </location>
</feature>
<gene>
    <name evidence="2" type="ORF">ATJ93_1014</name>
</gene>
<dbReference type="InterPro" id="IPR002178">
    <property type="entry name" value="PTS_EIIA_type-2_dom"/>
</dbReference>
<keyword evidence="3" id="KW-1185">Reference proteome</keyword>
<dbReference type="Proteomes" id="UP000283805">
    <property type="component" value="Unassembled WGS sequence"/>
</dbReference>
<dbReference type="RefSeq" id="WP_120243483.1">
    <property type="nucleotide sequence ID" value="NZ_RAPO01000001.1"/>
</dbReference>
<name>A0A3R7E1T9_9EURY</name>
<comment type="caution">
    <text evidence="2">The sequence shown here is derived from an EMBL/GenBank/DDBJ whole genome shotgun (WGS) entry which is preliminary data.</text>
</comment>
<dbReference type="PROSITE" id="PS51094">
    <property type="entry name" value="PTS_EIIA_TYPE_2"/>
    <property type="match status" value="1"/>
</dbReference>
<dbReference type="InterPro" id="IPR016152">
    <property type="entry name" value="PTrfase/Anion_transptr"/>
</dbReference>
<dbReference type="PANTHER" id="PTHR47738">
    <property type="entry name" value="PTS SYSTEM FRUCTOSE-LIKE EIIA COMPONENT-RELATED"/>
    <property type="match status" value="1"/>
</dbReference>
<dbReference type="Gene3D" id="3.40.930.10">
    <property type="entry name" value="Mannitol-specific EII, Chain A"/>
    <property type="match status" value="1"/>
</dbReference>
<accession>A0A3R7E1T9</accession>
<dbReference type="Pfam" id="PF00359">
    <property type="entry name" value="PTS_EIIA_2"/>
    <property type="match status" value="1"/>
</dbReference>